<dbReference type="PRINTS" id="PR00598">
    <property type="entry name" value="HTHMARR"/>
</dbReference>
<comment type="caution">
    <text evidence="2">The sequence shown here is derived from an EMBL/GenBank/DDBJ whole genome shotgun (WGS) entry which is preliminary data.</text>
</comment>
<organism evidence="2 3">
    <name type="scientific">Deinococcus cellulosilyticus (strain DSM 18568 / NBRC 106333 / KACC 11606 / 5516J-15)</name>
    <dbReference type="NCBI Taxonomy" id="1223518"/>
    <lineage>
        <taxon>Bacteria</taxon>
        <taxon>Thermotogati</taxon>
        <taxon>Deinococcota</taxon>
        <taxon>Deinococci</taxon>
        <taxon>Deinococcales</taxon>
        <taxon>Deinococcaceae</taxon>
        <taxon>Deinococcus</taxon>
    </lineage>
</organism>
<dbReference type="RefSeq" id="WP_146887951.1">
    <property type="nucleotide sequence ID" value="NZ_BJXB01000023.1"/>
</dbReference>
<keyword evidence="3" id="KW-1185">Reference proteome</keyword>
<feature type="domain" description="HTH marR-type" evidence="1">
    <location>
        <begin position="16"/>
        <end position="150"/>
    </location>
</feature>
<dbReference type="PANTHER" id="PTHR33164">
    <property type="entry name" value="TRANSCRIPTIONAL REGULATOR, MARR FAMILY"/>
    <property type="match status" value="1"/>
</dbReference>
<dbReference type="InterPro" id="IPR036388">
    <property type="entry name" value="WH-like_DNA-bd_sf"/>
</dbReference>
<dbReference type="SMART" id="SM00347">
    <property type="entry name" value="HTH_MARR"/>
    <property type="match status" value="1"/>
</dbReference>
<dbReference type="AlphaFoldDB" id="A0A511N842"/>
<dbReference type="PANTHER" id="PTHR33164:SF101">
    <property type="entry name" value="TRANSCRIPTIONAL REPRESSOR MPRA"/>
    <property type="match status" value="1"/>
</dbReference>
<dbReference type="SUPFAM" id="SSF46785">
    <property type="entry name" value="Winged helix' DNA-binding domain"/>
    <property type="match status" value="1"/>
</dbReference>
<dbReference type="InterPro" id="IPR036390">
    <property type="entry name" value="WH_DNA-bd_sf"/>
</dbReference>
<dbReference type="EMBL" id="BJXB01000023">
    <property type="protein sequence ID" value="GEM48677.1"/>
    <property type="molecule type" value="Genomic_DNA"/>
</dbReference>
<protein>
    <submittedName>
        <fullName evidence="2">MarR family transcriptional regulator</fullName>
    </submittedName>
</protein>
<dbReference type="GO" id="GO:0006950">
    <property type="term" value="P:response to stress"/>
    <property type="evidence" value="ECO:0007669"/>
    <property type="project" value="TreeGrafter"/>
</dbReference>
<reference evidence="2 3" key="1">
    <citation type="submission" date="2019-07" db="EMBL/GenBank/DDBJ databases">
        <title>Whole genome shotgun sequence of Deinococcus cellulosilyticus NBRC 106333.</title>
        <authorList>
            <person name="Hosoyama A."/>
            <person name="Uohara A."/>
            <person name="Ohji S."/>
            <person name="Ichikawa N."/>
        </authorList>
    </citation>
    <scope>NUCLEOTIDE SEQUENCE [LARGE SCALE GENOMIC DNA]</scope>
    <source>
        <strain evidence="2 3">NBRC 106333</strain>
    </source>
</reference>
<dbReference type="Proteomes" id="UP000321306">
    <property type="component" value="Unassembled WGS sequence"/>
</dbReference>
<dbReference type="OrthoDB" id="67994at2"/>
<dbReference type="PROSITE" id="PS50995">
    <property type="entry name" value="HTH_MARR_2"/>
    <property type="match status" value="1"/>
</dbReference>
<dbReference type="InterPro" id="IPR000835">
    <property type="entry name" value="HTH_MarR-typ"/>
</dbReference>
<sequence length="161" mass="18497">MGLKEDLQQQGFKTLEEEAMLNLARTMVLLEDHSTQVIHQYGITPTQYNVLRILRGAGSDGLCRNQIRDRMLDRMPDMTRLLDRMEDAGLVERERSTSDRRQVPTRLTEKGLDIVNKLDDPVHQSQQEAFGHLSRGQLITLIETLTQIREKLPVKTPLSHP</sequence>
<dbReference type="Gene3D" id="1.10.10.10">
    <property type="entry name" value="Winged helix-like DNA-binding domain superfamily/Winged helix DNA-binding domain"/>
    <property type="match status" value="1"/>
</dbReference>
<evidence type="ECO:0000313" key="2">
    <source>
        <dbReference type="EMBL" id="GEM48677.1"/>
    </source>
</evidence>
<dbReference type="Pfam" id="PF12802">
    <property type="entry name" value="MarR_2"/>
    <property type="match status" value="1"/>
</dbReference>
<evidence type="ECO:0000313" key="3">
    <source>
        <dbReference type="Proteomes" id="UP000321306"/>
    </source>
</evidence>
<dbReference type="InterPro" id="IPR039422">
    <property type="entry name" value="MarR/SlyA-like"/>
</dbReference>
<accession>A0A511N842</accession>
<evidence type="ECO:0000259" key="1">
    <source>
        <dbReference type="PROSITE" id="PS50995"/>
    </source>
</evidence>
<dbReference type="GO" id="GO:0003700">
    <property type="term" value="F:DNA-binding transcription factor activity"/>
    <property type="evidence" value="ECO:0007669"/>
    <property type="project" value="InterPro"/>
</dbReference>
<gene>
    <name evidence="2" type="ORF">DC3_43120</name>
</gene>
<proteinExistence type="predicted"/>
<name>A0A511N842_DEIC1</name>